<dbReference type="AlphaFoldDB" id="A0A839GJD4"/>
<protein>
    <submittedName>
        <fullName evidence="1">Uncharacterized protein</fullName>
    </submittedName>
</protein>
<evidence type="ECO:0000313" key="1">
    <source>
        <dbReference type="EMBL" id="MBA9078740.1"/>
    </source>
</evidence>
<dbReference type="RefSeq" id="WP_182513864.1">
    <property type="nucleotide sequence ID" value="NZ_JACJIQ010000015.1"/>
</dbReference>
<dbReference type="Proteomes" id="UP000563094">
    <property type="component" value="Unassembled WGS sequence"/>
</dbReference>
<comment type="caution">
    <text evidence="1">The sequence shown here is derived from an EMBL/GenBank/DDBJ whole genome shotgun (WGS) entry which is preliminary data.</text>
</comment>
<reference evidence="1 2" key="1">
    <citation type="submission" date="2020-08" db="EMBL/GenBank/DDBJ databases">
        <title>Genomic Encyclopedia of Type Strains, Phase IV (KMG-IV): sequencing the most valuable type-strain genomes for metagenomic binning, comparative biology and taxonomic classification.</title>
        <authorList>
            <person name="Goeker M."/>
        </authorList>
    </citation>
    <scope>NUCLEOTIDE SEQUENCE [LARGE SCALE GENOMIC DNA]</scope>
    <source>
        <strain evidence="1 2">DSM 29854</strain>
    </source>
</reference>
<name>A0A839GJD4_9BACT</name>
<evidence type="ECO:0000313" key="2">
    <source>
        <dbReference type="Proteomes" id="UP000563094"/>
    </source>
</evidence>
<organism evidence="1 2">
    <name type="scientific">Rufibacter quisquiliarum</name>
    <dbReference type="NCBI Taxonomy" id="1549639"/>
    <lineage>
        <taxon>Bacteria</taxon>
        <taxon>Pseudomonadati</taxon>
        <taxon>Bacteroidota</taxon>
        <taxon>Cytophagia</taxon>
        <taxon>Cytophagales</taxon>
        <taxon>Hymenobacteraceae</taxon>
        <taxon>Rufibacter</taxon>
    </lineage>
</organism>
<sequence>MKGNTPVPAPVGGPFVFGVASFGKSVYVEVVLTKEAFQHEMQRFGYQDPAREIGKFRFICAPAGVVTERELPLHWGLLCVHEKGNLTCEHNPYDHHGINYWQNGFQNYDPTTEQLLMRSLCPRMLYRGVVHGLSFTGSSFK</sequence>
<accession>A0A839GJD4</accession>
<dbReference type="EMBL" id="JACJIQ010000015">
    <property type="protein sequence ID" value="MBA9078740.1"/>
    <property type="molecule type" value="Genomic_DNA"/>
</dbReference>
<gene>
    <name evidence="1" type="ORF">FHS90_003470</name>
</gene>
<proteinExistence type="predicted"/>
<keyword evidence="2" id="KW-1185">Reference proteome</keyword>